<keyword evidence="1" id="KW-0175">Coiled coil</keyword>
<evidence type="ECO:0000313" key="3">
    <source>
        <dbReference type="EMBL" id="MDQ0268944.1"/>
    </source>
</evidence>
<name>A0ABU0ACG5_9BACI</name>
<evidence type="ECO:0008006" key="5">
    <source>
        <dbReference type="Google" id="ProtNLM"/>
    </source>
</evidence>
<dbReference type="Proteomes" id="UP001238088">
    <property type="component" value="Unassembled WGS sequence"/>
</dbReference>
<protein>
    <recommendedName>
        <fullName evidence="5">SigE-dependent sporulation protein</fullName>
    </recommendedName>
</protein>
<keyword evidence="2" id="KW-1133">Transmembrane helix</keyword>
<comment type="caution">
    <text evidence="3">The sequence shown here is derived from an EMBL/GenBank/DDBJ whole genome shotgun (WGS) entry which is preliminary data.</text>
</comment>
<keyword evidence="2" id="KW-0472">Membrane</keyword>
<keyword evidence="4" id="KW-1185">Reference proteome</keyword>
<dbReference type="EMBL" id="JAUSUB010000002">
    <property type="protein sequence ID" value="MDQ0268944.1"/>
    <property type="molecule type" value="Genomic_DNA"/>
</dbReference>
<accession>A0ABU0ACG5</accession>
<dbReference type="InterPro" id="IPR025428">
    <property type="entry name" value="Spore_YhaL"/>
</dbReference>
<gene>
    <name evidence="3" type="ORF">J2S17_000813</name>
</gene>
<reference evidence="3 4" key="1">
    <citation type="submission" date="2023-07" db="EMBL/GenBank/DDBJ databases">
        <title>Genomic Encyclopedia of Type Strains, Phase IV (KMG-IV): sequencing the most valuable type-strain genomes for metagenomic binning, comparative biology and taxonomic classification.</title>
        <authorList>
            <person name="Goeker M."/>
        </authorList>
    </citation>
    <scope>NUCLEOTIDE SEQUENCE [LARGE SCALE GENOMIC DNA]</scope>
    <source>
        <strain evidence="3 4">DSM 23494</strain>
    </source>
</reference>
<dbReference type="RefSeq" id="WP_307472100.1">
    <property type="nucleotide sequence ID" value="NZ_JAUSUB010000002.1"/>
</dbReference>
<dbReference type="Pfam" id="PF14147">
    <property type="entry name" value="Spore_YhaL"/>
    <property type="match status" value="1"/>
</dbReference>
<feature type="transmembrane region" description="Helical" evidence="2">
    <location>
        <begin position="6"/>
        <end position="24"/>
    </location>
</feature>
<evidence type="ECO:0000256" key="1">
    <source>
        <dbReference type="SAM" id="Coils"/>
    </source>
</evidence>
<evidence type="ECO:0000256" key="2">
    <source>
        <dbReference type="SAM" id="Phobius"/>
    </source>
</evidence>
<organism evidence="3 4">
    <name type="scientific">Cytobacillus purgationiresistens</name>
    <dbReference type="NCBI Taxonomy" id="863449"/>
    <lineage>
        <taxon>Bacteria</taxon>
        <taxon>Bacillati</taxon>
        <taxon>Bacillota</taxon>
        <taxon>Bacilli</taxon>
        <taxon>Bacillales</taxon>
        <taxon>Bacillaceae</taxon>
        <taxon>Cytobacillus</taxon>
    </lineage>
</organism>
<evidence type="ECO:0000313" key="4">
    <source>
        <dbReference type="Proteomes" id="UP001238088"/>
    </source>
</evidence>
<proteinExistence type="predicted"/>
<feature type="coiled-coil region" evidence="1">
    <location>
        <begin position="32"/>
        <end position="63"/>
    </location>
</feature>
<keyword evidence="2" id="KW-0812">Transmembrane</keyword>
<sequence length="65" mass="7672">MIPVWIYFIVAGIFVSAFMAVKTGRDERKTENAFIEQEGEVYMKRLEEEKEERKTEQEQQQSLGV</sequence>